<dbReference type="InterPro" id="IPR013767">
    <property type="entry name" value="PAS_fold"/>
</dbReference>
<evidence type="ECO:0000256" key="2">
    <source>
        <dbReference type="ARBA" id="ARBA00023015"/>
    </source>
</evidence>
<evidence type="ECO:0000256" key="1">
    <source>
        <dbReference type="ARBA" id="ARBA00004123"/>
    </source>
</evidence>
<feature type="compositionally biased region" description="Polar residues" evidence="7">
    <location>
        <begin position="189"/>
        <end position="202"/>
    </location>
</feature>
<dbReference type="GO" id="GO:0000976">
    <property type="term" value="F:transcription cis-regulatory region binding"/>
    <property type="evidence" value="ECO:0007669"/>
    <property type="project" value="TreeGrafter"/>
</dbReference>
<evidence type="ECO:0000256" key="7">
    <source>
        <dbReference type="SAM" id="MobiDB-lite"/>
    </source>
</evidence>
<dbReference type="GO" id="GO:0006805">
    <property type="term" value="P:xenobiotic metabolic process"/>
    <property type="evidence" value="ECO:0007669"/>
    <property type="project" value="InterPro"/>
</dbReference>
<dbReference type="FunFam" id="3.30.450.20:FF:000035">
    <property type="entry name" value="Aryl hydrocarbon receptor"/>
    <property type="match status" value="1"/>
</dbReference>
<evidence type="ECO:0000259" key="9">
    <source>
        <dbReference type="PROSITE" id="PS50888"/>
    </source>
</evidence>
<dbReference type="CDD" id="cd19696">
    <property type="entry name" value="bHLH-PAS_AhR_like"/>
    <property type="match status" value="1"/>
</dbReference>
<keyword evidence="4" id="KW-0010">Activator</keyword>
<dbReference type="InterPro" id="IPR039091">
    <property type="entry name" value="AHR/AHRR"/>
</dbReference>
<dbReference type="InterPro" id="IPR011598">
    <property type="entry name" value="bHLH_dom"/>
</dbReference>
<dbReference type="PROSITE" id="PS50112">
    <property type="entry name" value="PAS"/>
    <property type="match status" value="1"/>
</dbReference>
<dbReference type="PANTHER" id="PTHR10649:SF17">
    <property type="entry name" value="ARYL HYDROCARBON RECEPTOR 2"/>
    <property type="match status" value="1"/>
</dbReference>
<dbReference type="Pfam" id="PF00989">
    <property type="entry name" value="PAS"/>
    <property type="match status" value="1"/>
</dbReference>
<feature type="compositionally biased region" description="Basic residues" evidence="7">
    <location>
        <begin position="10"/>
        <end position="21"/>
    </location>
</feature>
<dbReference type="OrthoDB" id="7788762at2759"/>
<keyword evidence="2" id="KW-0805">Transcription regulation</keyword>
<comment type="subcellular location">
    <subcellularLocation>
        <location evidence="1">Nucleus</location>
    </subcellularLocation>
</comment>
<dbReference type="GO" id="GO:0005634">
    <property type="term" value="C:nucleus"/>
    <property type="evidence" value="ECO:0007669"/>
    <property type="project" value="UniProtKB-SubCell"/>
</dbReference>
<protein>
    <recommendedName>
        <fullName evidence="12">Aryl hydrocarbon receptor 2</fullName>
    </recommendedName>
</protein>
<dbReference type="PROSITE" id="PS50888">
    <property type="entry name" value="BHLH"/>
    <property type="match status" value="1"/>
</dbReference>
<dbReference type="EMBL" id="CADEAL010000591">
    <property type="protein sequence ID" value="CAB1422527.1"/>
    <property type="molecule type" value="Genomic_DNA"/>
</dbReference>
<dbReference type="SUPFAM" id="SSF55785">
    <property type="entry name" value="PYP-like sensor domain (PAS domain)"/>
    <property type="match status" value="2"/>
</dbReference>
<dbReference type="SMART" id="SM00353">
    <property type="entry name" value="HLH"/>
    <property type="match status" value="1"/>
</dbReference>
<keyword evidence="5" id="KW-0804">Transcription</keyword>
<feature type="region of interest" description="Disordered" evidence="7">
    <location>
        <begin position="1"/>
        <end position="43"/>
    </location>
</feature>
<accession>A0A9N7U1C5</accession>
<evidence type="ECO:0000313" key="11">
    <source>
        <dbReference type="Proteomes" id="UP001153269"/>
    </source>
</evidence>
<feature type="region of interest" description="Disordered" evidence="7">
    <location>
        <begin position="186"/>
        <end position="210"/>
    </location>
</feature>
<keyword evidence="11" id="KW-1185">Reference proteome</keyword>
<dbReference type="Gene3D" id="3.30.450.20">
    <property type="entry name" value="PAS domain"/>
    <property type="match status" value="2"/>
</dbReference>
<keyword evidence="3" id="KW-0238">DNA-binding</keyword>
<dbReference type="GO" id="GO:0004879">
    <property type="term" value="F:nuclear receptor activity"/>
    <property type="evidence" value="ECO:0007669"/>
    <property type="project" value="TreeGrafter"/>
</dbReference>
<dbReference type="Proteomes" id="UP001153269">
    <property type="component" value="Unassembled WGS sequence"/>
</dbReference>
<dbReference type="Gene3D" id="4.10.280.10">
    <property type="entry name" value="Helix-loop-helix DNA-binding domain"/>
    <property type="match status" value="1"/>
</dbReference>
<dbReference type="SMART" id="SM00091">
    <property type="entry name" value="PAS"/>
    <property type="match status" value="2"/>
</dbReference>
<dbReference type="PANTHER" id="PTHR10649">
    <property type="entry name" value="ARYL HYDROCARBON RECEPTOR"/>
    <property type="match status" value="1"/>
</dbReference>
<dbReference type="AlphaFoldDB" id="A0A9N7U1C5"/>
<dbReference type="InterPro" id="IPR035965">
    <property type="entry name" value="PAS-like_dom_sf"/>
</dbReference>
<keyword evidence="6" id="KW-0539">Nucleus</keyword>
<reference evidence="10" key="1">
    <citation type="submission" date="2020-03" db="EMBL/GenBank/DDBJ databases">
        <authorList>
            <person name="Weist P."/>
        </authorList>
    </citation>
    <scope>NUCLEOTIDE SEQUENCE</scope>
</reference>
<dbReference type="FunFam" id="3.30.450.20:FF:000019">
    <property type="entry name" value="Aryl hydrocarbon receptor 1"/>
    <property type="match status" value="1"/>
</dbReference>
<proteinExistence type="predicted"/>
<dbReference type="InterPro" id="IPR036638">
    <property type="entry name" value="HLH_DNA-bd_sf"/>
</dbReference>
<evidence type="ECO:0000256" key="4">
    <source>
        <dbReference type="ARBA" id="ARBA00023159"/>
    </source>
</evidence>
<feature type="domain" description="BHLH" evidence="9">
    <location>
        <begin position="26"/>
        <end position="79"/>
    </location>
</feature>
<evidence type="ECO:0000259" key="8">
    <source>
        <dbReference type="PROSITE" id="PS50112"/>
    </source>
</evidence>
<dbReference type="InterPro" id="IPR000014">
    <property type="entry name" value="PAS"/>
</dbReference>
<evidence type="ECO:0000256" key="6">
    <source>
        <dbReference type="ARBA" id="ARBA00023242"/>
    </source>
</evidence>
<evidence type="ECO:0000256" key="3">
    <source>
        <dbReference type="ARBA" id="ARBA00023125"/>
    </source>
</evidence>
<name>A0A9N7U1C5_PLEPL</name>
<sequence>MLGNTGTYANKKRKKPVLKQKKVNEGNEVVKSNPSKRHRDRLNGELDRLTDLLPLSEEGRSRLDKLSVLRLSVGYLKAKSYFKAIMKNSSSSSSLQIPGLNGQNGQKGNNMDTTGFSEGDLLLQALNGFVIVVTSEGLVFYASPTIKEYLGFHQSDVVHQSVFDLIHTDDRDMFRQQLHFALNPPPISTAGNGLQSSGNTERYSPEHLPPENSSILERSFVCRFRCLLDNSSGFLALKFQGRLKFLHGQSVVKDNKTCNHPQLALFSIAMPVQSPSIVEIRAKMILFQTKHQLDFTPMGIDSRGKIILGYSETELCMKGSGYQFIHAADMMYCADRHLRMIKTGETGITVFRLLSKSNSWVWVKSNAKLIFKEGRPEFIICYQKALVNNEGEDYLRERSLQLPFSLTRGEAILYNTGPTVDVTASQFNKMFSNTDISKDMAPRSLLDCFLRQDETAYIQTVEPPLPVDQVYKESRALVTISSDVWQENSALVNTDPVAVKAEAKQSVMALIDNFQKMAQSGDFSAALQNLEVGDAELMELENPLKRLGQDEDQPNNISSELDSILTNDIFDYIDRVLFQEKGGDGPSSLCNNPQEPFSDAALFSATQLCEAQLFNTQSPLHTYSPNNGLYTHQQDPGQSLSDPAQILNSTNKLSHQGPLIAAADTNLPPLQQLQLKDIFSPSIELPDLVVPDAPASFQSCGQVPIMRGVQRVPAQTPFLPNNLPAPAMAGNGHMLQSSVKQPKNIAPGVVDILPQLIPCNDLSSSTTQIIPIPFAAACLQGSSPFEMHTVQQWPQGQQQMLPQSGIMQNGHQLMPDCHGQTSESQTVSQSGLWHRRVTGLNHSLQGGLACGQAVTHSSCMFEQHISSSPAVGDTLAISGSSGLRQTGVTLDPSPLQGSCCFQWSRSEPVVGASTINQMKGNIPSEHIQHYQENHRQTQDEKLLSELNGIFAAPPHDVAMYSG</sequence>
<dbReference type="Pfam" id="PF08447">
    <property type="entry name" value="PAS_3"/>
    <property type="match status" value="1"/>
</dbReference>
<dbReference type="Pfam" id="PF23183">
    <property type="entry name" value="bHLH_NPAS4"/>
    <property type="match status" value="1"/>
</dbReference>
<feature type="domain" description="PAS" evidence="8">
    <location>
        <begin position="122"/>
        <end position="185"/>
    </location>
</feature>
<organism evidence="10 11">
    <name type="scientific">Pleuronectes platessa</name>
    <name type="common">European plaice</name>
    <dbReference type="NCBI Taxonomy" id="8262"/>
    <lineage>
        <taxon>Eukaryota</taxon>
        <taxon>Metazoa</taxon>
        <taxon>Chordata</taxon>
        <taxon>Craniata</taxon>
        <taxon>Vertebrata</taxon>
        <taxon>Euteleostomi</taxon>
        <taxon>Actinopterygii</taxon>
        <taxon>Neopterygii</taxon>
        <taxon>Teleostei</taxon>
        <taxon>Neoteleostei</taxon>
        <taxon>Acanthomorphata</taxon>
        <taxon>Carangaria</taxon>
        <taxon>Pleuronectiformes</taxon>
        <taxon>Pleuronectoidei</taxon>
        <taxon>Pleuronectidae</taxon>
        <taxon>Pleuronectes</taxon>
    </lineage>
</organism>
<comment type="caution">
    <text evidence="10">The sequence shown here is derived from an EMBL/GenBank/DDBJ whole genome shotgun (WGS) entry which is preliminary data.</text>
</comment>
<dbReference type="GO" id="GO:0034751">
    <property type="term" value="C:aryl hydrocarbon receptor complex"/>
    <property type="evidence" value="ECO:0007669"/>
    <property type="project" value="TreeGrafter"/>
</dbReference>
<gene>
    <name evidence="10" type="ORF">PLEPLA_LOCUS10443</name>
</gene>
<dbReference type="SUPFAM" id="SSF47459">
    <property type="entry name" value="HLH, helix-loop-helix DNA-binding domain"/>
    <property type="match status" value="1"/>
</dbReference>
<evidence type="ECO:0008006" key="12">
    <source>
        <dbReference type="Google" id="ProtNLM"/>
    </source>
</evidence>
<evidence type="ECO:0000313" key="10">
    <source>
        <dbReference type="EMBL" id="CAB1422527.1"/>
    </source>
</evidence>
<dbReference type="CDD" id="cd00130">
    <property type="entry name" value="PAS"/>
    <property type="match status" value="2"/>
</dbReference>
<evidence type="ECO:0000256" key="5">
    <source>
        <dbReference type="ARBA" id="ARBA00023163"/>
    </source>
</evidence>
<dbReference type="GO" id="GO:0046983">
    <property type="term" value="F:protein dimerization activity"/>
    <property type="evidence" value="ECO:0007669"/>
    <property type="project" value="InterPro"/>
</dbReference>
<dbReference type="InterPro" id="IPR013655">
    <property type="entry name" value="PAS_fold_3"/>
</dbReference>
<dbReference type="InterPro" id="IPR056192">
    <property type="entry name" value="bHLH_NPAS4"/>
</dbReference>